<keyword evidence="3" id="KW-1185">Reference proteome</keyword>
<sequence>MKVNEQPEKRQQRLRKKTYQRVAVVKAATGKGRRIALGRIKQAEGRAAEGAVRSGNRTRKRSQRQRRKELRTRTPAGGPDGPGTLLLLLWPNFAPSHLTAYTNVLAHNPR</sequence>
<dbReference type="AlphaFoldDB" id="A0A640SZI1"/>
<feature type="region of interest" description="Disordered" evidence="1">
    <location>
        <begin position="1"/>
        <end position="20"/>
    </location>
</feature>
<feature type="compositionally biased region" description="Basic residues" evidence="1">
    <location>
        <begin position="56"/>
        <end position="70"/>
    </location>
</feature>
<feature type="compositionally biased region" description="Low complexity" evidence="1">
    <location>
        <begin position="73"/>
        <end position="84"/>
    </location>
</feature>
<feature type="region of interest" description="Disordered" evidence="1">
    <location>
        <begin position="41"/>
        <end position="84"/>
    </location>
</feature>
<evidence type="ECO:0000256" key="1">
    <source>
        <dbReference type="SAM" id="MobiDB-lite"/>
    </source>
</evidence>
<evidence type="ECO:0000313" key="2">
    <source>
        <dbReference type="EMBL" id="GFE16857.1"/>
    </source>
</evidence>
<name>A0A640SZI1_9ACTN</name>
<reference evidence="2 3" key="1">
    <citation type="submission" date="2019-12" db="EMBL/GenBank/DDBJ databases">
        <title>Whole genome shotgun sequence of Streptomyces hygroscopicus subsp. glebosus NBRC 13786.</title>
        <authorList>
            <person name="Ichikawa N."/>
            <person name="Kimura A."/>
            <person name="Kitahashi Y."/>
            <person name="Komaki H."/>
            <person name="Tamura T."/>
        </authorList>
    </citation>
    <scope>NUCLEOTIDE SEQUENCE [LARGE SCALE GENOMIC DNA]</scope>
    <source>
        <strain evidence="2 3">NBRC 13786</strain>
    </source>
</reference>
<dbReference type="Proteomes" id="UP000430079">
    <property type="component" value="Unassembled WGS sequence"/>
</dbReference>
<gene>
    <name evidence="2" type="ORF">Sgleb_49040</name>
</gene>
<feature type="compositionally biased region" description="Basic and acidic residues" evidence="1">
    <location>
        <begin position="1"/>
        <end position="11"/>
    </location>
</feature>
<proteinExistence type="predicted"/>
<protein>
    <submittedName>
        <fullName evidence="2">Uncharacterized protein</fullName>
    </submittedName>
</protein>
<organism evidence="2 3">
    <name type="scientific">Streptomyces glebosus</name>
    <dbReference type="NCBI Taxonomy" id="249580"/>
    <lineage>
        <taxon>Bacteria</taxon>
        <taxon>Bacillati</taxon>
        <taxon>Actinomycetota</taxon>
        <taxon>Actinomycetes</taxon>
        <taxon>Kitasatosporales</taxon>
        <taxon>Streptomycetaceae</taxon>
        <taxon>Streptomyces</taxon>
    </lineage>
</organism>
<dbReference type="EMBL" id="BLIO01000001">
    <property type="protein sequence ID" value="GFE16857.1"/>
    <property type="molecule type" value="Genomic_DNA"/>
</dbReference>
<comment type="caution">
    <text evidence="2">The sequence shown here is derived from an EMBL/GenBank/DDBJ whole genome shotgun (WGS) entry which is preliminary data.</text>
</comment>
<evidence type="ECO:0000313" key="3">
    <source>
        <dbReference type="Proteomes" id="UP000430079"/>
    </source>
</evidence>
<accession>A0A640SZI1</accession>